<dbReference type="Pfam" id="PF00550">
    <property type="entry name" value="PP-binding"/>
    <property type="match status" value="1"/>
</dbReference>
<dbReference type="InterPro" id="IPR020806">
    <property type="entry name" value="PKS_PP-bd"/>
</dbReference>
<dbReference type="SUPFAM" id="SSF47336">
    <property type="entry name" value="ACP-like"/>
    <property type="match status" value="1"/>
</dbReference>
<dbReference type="InterPro" id="IPR009081">
    <property type="entry name" value="PP-bd_ACP"/>
</dbReference>
<gene>
    <name evidence="4" type="ORF">M4V62_43230</name>
</gene>
<name>A0ABY4Q752_9ACTN</name>
<reference evidence="4 5" key="1">
    <citation type="submission" date="2022-05" db="EMBL/GenBank/DDBJ databases">
        <authorList>
            <person name="Zhou X."/>
            <person name="Li K."/>
            <person name="Man Y."/>
        </authorList>
    </citation>
    <scope>NUCLEOTIDE SEQUENCE [LARGE SCALE GENOMIC DNA]</scope>
    <source>
        <strain evidence="4 5">MS405</strain>
        <plasmid evidence="4 5">p1</plasmid>
    </source>
</reference>
<evidence type="ECO:0000313" key="5">
    <source>
        <dbReference type="Proteomes" id="UP000829992"/>
    </source>
</evidence>
<evidence type="ECO:0000259" key="3">
    <source>
        <dbReference type="PROSITE" id="PS50075"/>
    </source>
</evidence>
<evidence type="ECO:0000256" key="2">
    <source>
        <dbReference type="ARBA" id="ARBA00022553"/>
    </source>
</evidence>
<dbReference type="SMART" id="SM00823">
    <property type="entry name" value="PKS_PP"/>
    <property type="match status" value="1"/>
</dbReference>
<protein>
    <submittedName>
        <fullName evidence="4">Acyl carrier protein</fullName>
    </submittedName>
</protein>
<dbReference type="Proteomes" id="UP000829992">
    <property type="component" value="Plasmid p1"/>
</dbReference>
<dbReference type="EMBL" id="CP097290">
    <property type="protein sequence ID" value="UQT61951.1"/>
    <property type="molecule type" value="Genomic_DNA"/>
</dbReference>
<sequence>MFNNPNPAQSAPGGDVPRVLDALREMLGTILRCDPWEIEEKATFHVLGLDSILGAEFVDAINTQYGLKEEAFTLYDHPTPAAMATHVVARTAARTPSAPRAARATGPRAGIDTLLDAVRDDRLSVDEAVALLAADRA</sequence>
<keyword evidence="1" id="KW-0596">Phosphopantetheine</keyword>
<organism evidence="4 5">
    <name type="scientific">Streptomyces durmitorensis</name>
    <dbReference type="NCBI Taxonomy" id="319947"/>
    <lineage>
        <taxon>Bacteria</taxon>
        <taxon>Bacillati</taxon>
        <taxon>Actinomycetota</taxon>
        <taxon>Actinomycetes</taxon>
        <taxon>Kitasatosporales</taxon>
        <taxon>Streptomycetaceae</taxon>
        <taxon>Streptomyces</taxon>
    </lineage>
</organism>
<keyword evidence="5" id="KW-1185">Reference proteome</keyword>
<proteinExistence type="predicted"/>
<geneLocation type="plasmid" evidence="4 5">
    <name>p1</name>
</geneLocation>
<dbReference type="Gene3D" id="1.10.1200.10">
    <property type="entry name" value="ACP-like"/>
    <property type="match status" value="1"/>
</dbReference>
<dbReference type="SMART" id="SM01294">
    <property type="entry name" value="PKS_PP_betabranch"/>
    <property type="match status" value="1"/>
</dbReference>
<keyword evidence="2" id="KW-0597">Phosphoprotein</keyword>
<dbReference type="InterPro" id="IPR036736">
    <property type="entry name" value="ACP-like_sf"/>
</dbReference>
<feature type="domain" description="Carrier" evidence="3">
    <location>
        <begin position="14"/>
        <end position="91"/>
    </location>
</feature>
<dbReference type="RefSeq" id="WP_249593257.1">
    <property type="nucleotide sequence ID" value="NZ_BAAAQL010000079.1"/>
</dbReference>
<dbReference type="PROSITE" id="PS50075">
    <property type="entry name" value="CARRIER"/>
    <property type="match status" value="1"/>
</dbReference>
<accession>A0ABY4Q752</accession>
<keyword evidence="4" id="KW-0614">Plasmid</keyword>
<evidence type="ECO:0000313" key="4">
    <source>
        <dbReference type="EMBL" id="UQT61951.1"/>
    </source>
</evidence>
<evidence type="ECO:0000256" key="1">
    <source>
        <dbReference type="ARBA" id="ARBA00022450"/>
    </source>
</evidence>